<dbReference type="OrthoDB" id="1367113at2"/>
<feature type="compositionally biased region" description="Basic and acidic residues" evidence="1">
    <location>
        <begin position="34"/>
        <end position="47"/>
    </location>
</feature>
<name>A0A1M7IE86_9FLAO</name>
<evidence type="ECO:0000256" key="1">
    <source>
        <dbReference type="SAM" id="MobiDB-lite"/>
    </source>
</evidence>
<evidence type="ECO:0000313" key="3">
    <source>
        <dbReference type="Proteomes" id="UP000184121"/>
    </source>
</evidence>
<gene>
    <name evidence="2" type="ORF">SAMN05444366_3118</name>
</gene>
<sequence>MNTSNHRNSRADNEGITSETMESKDPAVNQHQNNYKDREPYNTDHSDGQNLDDNDDINLQKNSNRTIDAERDLSDKNDPDRRTLDEYSANQAEPDEEEEEEE</sequence>
<feature type="compositionally biased region" description="Acidic residues" evidence="1">
    <location>
        <begin position="93"/>
        <end position="102"/>
    </location>
</feature>
<dbReference type="RefSeq" id="WP_072973860.1">
    <property type="nucleotide sequence ID" value="NZ_FRBY01000004.1"/>
</dbReference>
<feature type="compositionally biased region" description="Basic and acidic residues" evidence="1">
    <location>
        <begin position="67"/>
        <end position="85"/>
    </location>
</feature>
<reference evidence="3" key="1">
    <citation type="submission" date="2016-11" db="EMBL/GenBank/DDBJ databases">
        <authorList>
            <person name="Varghese N."/>
            <person name="Submissions S."/>
        </authorList>
    </citation>
    <scope>NUCLEOTIDE SEQUENCE [LARGE SCALE GENOMIC DNA]</scope>
    <source>
        <strain evidence="3">DSM 1811</strain>
    </source>
</reference>
<protein>
    <submittedName>
        <fullName evidence="2">Uncharacterized protein</fullName>
    </submittedName>
</protein>
<dbReference type="AlphaFoldDB" id="A0A1M7IE86"/>
<organism evidence="2 3">
    <name type="scientific">Flavobacterium saccharophilum</name>
    <dbReference type="NCBI Taxonomy" id="29534"/>
    <lineage>
        <taxon>Bacteria</taxon>
        <taxon>Pseudomonadati</taxon>
        <taxon>Bacteroidota</taxon>
        <taxon>Flavobacteriia</taxon>
        <taxon>Flavobacteriales</taxon>
        <taxon>Flavobacteriaceae</taxon>
        <taxon>Flavobacterium</taxon>
    </lineage>
</organism>
<feature type="region of interest" description="Disordered" evidence="1">
    <location>
        <begin position="1"/>
        <end position="102"/>
    </location>
</feature>
<keyword evidence="3" id="KW-1185">Reference proteome</keyword>
<proteinExistence type="predicted"/>
<accession>A0A1M7IE86</accession>
<dbReference type="EMBL" id="FRBY01000004">
    <property type="protein sequence ID" value="SHM39071.1"/>
    <property type="molecule type" value="Genomic_DNA"/>
</dbReference>
<dbReference type="Proteomes" id="UP000184121">
    <property type="component" value="Unassembled WGS sequence"/>
</dbReference>
<evidence type="ECO:0000313" key="2">
    <source>
        <dbReference type="EMBL" id="SHM39071.1"/>
    </source>
</evidence>